<dbReference type="AlphaFoldDB" id="A0A239CGP5"/>
<dbReference type="InterPro" id="IPR013078">
    <property type="entry name" value="His_Pase_superF_clade-1"/>
</dbReference>
<dbReference type="RefSeq" id="WP_089206463.1">
    <property type="nucleotide sequence ID" value="NZ_FZOD01000005.1"/>
</dbReference>
<feature type="region of interest" description="Disordered" evidence="2">
    <location>
        <begin position="1"/>
        <end position="20"/>
    </location>
</feature>
<evidence type="ECO:0000256" key="2">
    <source>
        <dbReference type="SAM" id="MobiDB-lite"/>
    </source>
</evidence>
<evidence type="ECO:0000313" key="4">
    <source>
        <dbReference type="Proteomes" id="UP000198282"/>
    </source>
</evidence>
<evidence type="ECO:0000313" key="3">
    <source>
        <dbReference type="EMBL" id="SNS19357.1"/>
    </source>
</evidence>
<feature type="binding site" evidence="1">
    <location>
        <begin position="9"/>
        <end position="16"/>
    </location>
    <ligand>
        <name>substrate</name>
    </ligand>
</feature>
<keyword evidence="4" id="KW-1185">Reference proteome</keyword>
<dbReference type="PANTHER" id="PTHR48100">
    <property type="entry name" value="BROAD-SPECIFICITY PHOSPHATASE YOR283W-RELATED"/>
    <property type="match status" value="1"/>
</dbReference>
<dbReference type="InterPro" id="IPR050275">
    <property type="entry name" value="PGM_Phosphatase"/>
</dbReference>
<dbReference type="SUPFAM" id="SSF53254">
    <property type="entry name" value="Phosphoglycerate mutase-like"/>
    <property type="match status" value="1"/>
</dbReference>
<organism evidence="3 4">
    <name type="scientific">Streptosporangium subroseum</name>
    <dbReference type="NCBI Taxonomy" id="106412"/>
    <lineage>
        <taxon>Bacteria</taxon>
        <taxon>Bacillati</taxon>
        <taxon>Actinomycetota</taxon>
        <taxon>Actinomycetes</taxon>
        <taxon>Streptosporangiales</taxon>
        <taxon>Streptosporangiaceae</taxon>
        <taxon>Streptosporangium</taxon>
    </lineage>
</organism>
<dbReference type="InterPro" id="IPR029033">
    <property type="entry name" value="His_PPase_superfam"/>
</dbReference>
<gene>
    <name evidence="3" type="ORF">SAMN05216276_1005201</name>
</gene>
<dbReference type="GO" id="GO:0016791">
    <property type="term" value="F:phosphatase activity"/>
    <property type="evidence" value="ECO:0007669"/>
    <property type="project" value="TreeGrafter"/>
</dbReference>
<reference evidence="3 4" key="1">
    <citation type="submission" date="2017-06" db="EMBL/GenBank/DDBJ databases">
        <authorList>
            <person name="Kim H.J."/>
            <person name="Triplett B.A."/>
        </authorList>
    </citation>
    <scope>NUCLEOTIDE SEQUENCE [LARGE SCALE GENOMIC DNA]</scope>
    <source>
        <strain evidence="3 4">CGMCC 4.2132</strain>
    </source>
</reference>
<evidence type="ECO:0000256" key="1">
    <source>
        <dbReference type="PIRSR" id="PIRSR613078-2"/>
    </source>
</evidence>
<proteinExistence type="predicted"/>
<dbReference type="GO" id="GO:0005737">
    <property type="term" value="C:cytoplasm"/>
    <property type="evidence" value="ECO:0007669"/>
    <property type="project" value="TreeGrafter"/>
</dbReference>
<dbReference type="CDD" id="cd07067">
    <property type="entry name" value="HP_PGM_like"/>
    <property type="match status" value="1"/>
</dbReference>
<dbReference type="SMART" id="SM00855">
    <property type="entry name" value="PGAM"/>
    <property type="match status" value="1"/>
</dbReference>
<dbReference type="PANTHER" id="PTHR48100:SF1">
    <property type="entry name" value="HISTIDINE PHOSPHATASE FAMILY PROTEIN-RELATED"/>
    <property type="match status" value="1"/>
</dbReference>
<feature type="binding site" evidence="1">
    <location>
        <position position="71"/>
    </location>
    <ligand>
        <name>substrate</name>
    </ligand>
</feature>
<dbReference type="EMBL" id="FZOD01000005">
    <property type="protein sequence ID" value="SNS19357.1"/>
    <property type="molecule type" value="Genomic_DNA"/>
</dbReference>
<dbReference type="Pfam" id="PF00300">
    <property type="entry name" value="His_Phos_1"/>
    <property type="match status" value="1"/>
</dbReference>
<sequence length="218" mass="23966">MPSTITAVRHGQSESNAAFDEAKRSGVSIALDRPDGGVSLSPLGREQATRLGRRLAAEDPPDLVLSSPYLRAVQTWELVAAELDTSPEVRLDARLRDHDMGQWSGMNLAAIRDRFPGEAENLRSRLLAGWRPPGGESLPDVADRLREVLQELRAEHAGRRVLIVAHDSVVLMLKQVIEDIPTDALAELLPVRNASVSIWRGSEAEVFNDVGHLRETSF</sequence>
<accession>A0A239CGP5</accession>
<name>A0A239CGP5_9ACTN</name>
<dbReference type="Gene3D" id="3.40.50.1240">
    <property type="entry name" value="Phosphoglycerate mutase-like"/>
    <property type="match status" value="1"/>
</dbReference>
<protein>
    <submittedName>
        <fullName evidence="3">Broad specificity phosphatase PhoE</fullName>
    </submittedName>
</protein>
<dbReference type="Proteomes" id="UP000198282">
    <property type="component" value="Unassembled WGS sequence"/>
</dbReference>
<dbReference type="OrthoDB" id="5449373at2"/>